<name>A0A5C6K626_PARDI</name>
<dbReference type="RefSeq" id="WP_121961414.1">
    <property type="nucleotide sequence ID" value="NZ_VOHW01000023.1"/>
</dbReference>
<gene>
    <name evidence="1" type="ORF">FSA05_21920</name>
</gene>
<dbReference type="AlphaFoldDB" id="A0A5C6K626"/>
<dbReference type="SUPFAM" id="SSF53383">
    <property type="entry name" value="PLP-dependent transferases"/>
    <property type="match status" value="1"/>
</dbReference>
<comment type="caution">
    <text evidence="1">The sequence shown here is derived from an EMBL/GenBank/DDBJ whole genome shotgun (WGS) entry which is preliminary data.</text>
</comment>
<organism evidence="1 2">
    <name type="scientific">Parabacteroides distasonis</name>
    <dbReference type="NCBI Taxonomy" id="823"/>
    <lineage>
        <taxon>Bacteria</taxon>
        <taxon>Pseudomonadati</taxon>
        <taxon>Bacteroidota</taxon>
        <taxon>Bacteroidia</taxon>
        <taxon>Bacteroidales</taxon>
        <taxon>Tannerellaceae</taxon>
        <taxon>Parabacteroides</taxon>
    </lineage>
</organism>
<dbReference type="InterPro" id="IPR015424">
    <property type="entry name" value="PyrdxlP-dep_Trfase"/>
</dbReference>
<dbReference type="Proteomes" id="UP000315827">
    <property type="component" value="Unassembled WGS sequence"/>
</dbReference>
<evidence type="ECO:0008006" key="3">
    <source>
        <dbReference type="Google" id="ProtNLM"/>
    </source>
</evidence>
<accession>A0A5C6K626</accession>
<protein>
    <recommendedName>
        <fullName evidence="3">DegT/DnrJ/EryC1/StrS aminotransferase family protein</fullName>
    </recommendedName>
</protein>
<evidence type="ECO:0000313" key="1">
    <source>
        <dbReference type="EMBL" id="TWV57983.1"/>
    </source>
</evidence>
<proteinExistence type="predicted"/>
<dbReference type="EMBL" id="VOHW01000023">
    <property type="protein sequence ID" value="TWV57983.1"/>
    <property type="molecule type" value="Genomic_DNA"/>
</dbReference>
<sequence>MEIGSFLELQLPKGLEYYCQNDDVARLNIGRAAILHAFRCFGCKRIWLPIYQCDTVREFLLRKNVEIKYYHIDKNFNPIDLNANKEDAVLLVNYYGIMSHERMRILSMTYNHAIIDNCQAFFCAPIEGAMNVYSCRKFVGVPDGAYVIGKGVSQYVENYSQGYSSDTASFLLKRIEYGCEGKGYEARSVNEHRIDVEDIMKMSKLTRYILDGTDYEYIKQKRKENFAIAEELFRSINKIDAVRFYDEDTVPMVYPLLVEEDDLLKRLLNAKHFQGHWWSYICEEQQADSFEFWLSRYVIPITIDQRYGREELEYLAHIIKN</sequence>
<evidence type="ECO:0000313" key="2">
    <source>
        <dbReference type="Proteomes" id="UP000315827"/>
    </source>
</evidence>
<reference evidence="1 2" key="1">
    <citation type="submission" date="2019-07" db="EMBL/GenBank/DDBJ databases">
        <title>Genome sequencing of Parabacteroides distasonis iSURF_7.</title>
        <authorList>
            <person name="Degefu H.N."/>
            <person name="Ruoff K.L."/>
            <person name="Price C.E."/>
            <person name="Valls R.A."/>
            <person name="O'Toole G.A."/>
        </authorList>
    </citation>
    <scope>NUCLEOTIDE SEQUENCE [LARGE SCALE GENOMIC DNA]</scope>
    <source>
        <strain evidence="1 2">CFPLTA003_1B</strain>
    </source>
</reference>